<evidence type="ECO:0000259" key="1">
    <source>
        <dbReference type="Pfam" id="PF01636"/>
    </source>
</evidence>
<accession>A0A516RME0</accession>
<evidence type="ECO:0000313" key="3">
    <source>
        <dbReference type="Proteomes" id="UP000316806"/>
    </source>
</evidence>
<proteinExistence type="predicted"/>
<dbReference type="InterPro" id="IPR002575">
    <property type="entry name" value="Aminoglycoside_PTrfase"/>
</dbReference>
<dbReference type="Proteomes" id="UP000316806">
    <property type="component" value="Chromosome"/>
</dbReference>
<dbReference type="AlphaFoldDB" id="A0A516RME0"/>
<protein>
    <submittedName>
        <fullName evidence="2">Serine/threonine protein kinase</fullName>
    </submittedName>
</protein>
<keyword evidence="2" id="KW-0808">Transferase</keyword>
<dbReference type="GO" id="GO:0004674">
    <property type="term" value="F:protein serine/threonine kinase activity"/>
    <property type="evidence" value="ECO:0007669"/>
    <property type="project" value="UniProtKB-KW"/>
</dbReference>
<dbReference type="EMBL" id="CP040916">
    <property type="protein sequence ID" value="QDQ16821.1"/>
    <property type="molecule type" value="Genomic_DNA"/>
</dbReference>
<keyword evidence="2" id="KW-0418">Kinase</keyword>
<organism evidence="2 3">
    <name type="scientific">Streptomyces spectabilis</name>
    <dbReference type="NCBI Taxonomy" id="68270"/>
    <lineage>
        <taxon>Bacteria</taxon>
        <taxon>Bacillati</taxon>
        <taxon>Actinomycetota</taxon>
        <taxon>Actinomycetes</taxon>
        <taxon>Kitasatosporales</taxon>
        <taxon>Streptomycetaceae</taxon>
        <taxon>Streptomyces</taxon>
    </lineage>
</organism>
<dbReference type="SUPFAM" id="SSF56112">
    <property type="entry name" value="Protein kinase-like (PK-like)"/>
    <property type="match status" value="1"/>
</dbReference>
<evidence type="ECO:0000313" key="2">
    <source>
        <dbReference type="EMBL" id="QDQ16821.1"/>
    </source>
</evidence>
<dbReference type="InterPro" id="IPR011009">
    <property type="entry name" value="Kinase-like_dom_sf"/>
</dbReference>
<name>A0A516RME0_STRST</name>
<sequence length="234" mass="24594">MVTDSDSSPSQQDADVFVLDTQRVLRRYRDEGDVAAEASVMAHVGGLGFPVPRVYSASGGDLVLERLTGPAMLQALNAGEITAVAAELLAGLLDHLHALPPQMPDKPGDRPVRLDLHPANVTLEARGPVVIDWRNSGEGQPEFDVAVSALIVAQVAVDSAREEAALAATFLTAFLASVDAVPAEALDQAVRFRRADPNLTTREIALRVASASAKLSSVLAPAWSSASRSRAAIS</sequence>
<reference evidence="2 3" key="1">
    <citation type="journal article" date="2019" name="J. Ind. Microbiol. Biotechnol.">
        <title>The complete genomic sequence of Streptomyces spectabilis NRRL-2792 and identification of secondary metabolite biosynthetic gene clusters.</title>
        <authorList>
            <person name="Sinha A."/>
            <person name="Phillips-Salemka S."/>
            <person name="Niraula T.A."/>
            <person name="Short K.A."/>
            <person name="Niraula N.P."/>
        </authorList>
    </citation>
    <scope>NUCLEOTIDE SEQUENCE [LARGE SCALE GENOMIC DNA]</scope>
    <source>
        <strain evidence="2 3">NRRL 2792</strain>
    </source>
</reference>
<feature type="domain" description="Aminoglycoside phosphotransferase" evidence="1">
    <location>
        <begin position="10"/>
        <end position="104"/>
    </location>
</feature>
<gene>
    <name evidence="2" type="ORF">FH965_39895</name>
</gene>
<dbReference type="Pfam" id="PF01636">
    <property type="entry name" value="APH"/>
    <property type="match status" value="1"/>
</dbReference>
<keyword evidence="2" id="KW-0723">Serine/threonine-protein kinase</keyword>